<protein>
    <submittedName>
        <fullName evidence="13 14">Interleukin-5 receptor subunit alpha-like</fullName>
    </submittedName>
</protein>
<feature type="transmembrane region" description="Helical" evidence="9">
    <location>
        <begin position="256"/>
        <end position="276"/>
    </location>
</feature>
<feature type="domain" description="Fibronectin type-III" evidence="11">
    <location>
        <begin position="155"/>
        <end position="249"/>
    </location>
</feature>
<dbReference type="RefSeq" id="XP_008275921.1">
    <property type="nucleotide sequence ID" value="XM_008277699.1"/>
</dbReference>
<sequence length="335" mass="37955">MKLFPAHPSLWASLLVLWVSQSETEDNSLNVCQQKEYLDELRVQDSTGQDNTLDKTDVEETFNCLLYPTNTLNCSWSFGTLEKDTQLSVSVSVCDEDTAVQSLNQTSVERVGSMSLNVGKHEVSDVILHFNMSRHEEWKTYTYVYDMDMLEVLSPPQNISASIKDGGLDITWDAPHPRSNINPTRCFNYQLDMSSKEKPIIVTANKSFREPNADPSRTYKVRIRTIVGDTCHGSSEWSAWSPTVTVEQSVYKLNPVVIISISLGVPMILLAVLLLVRNQRVSQILFPPIPRPPPKYKHFLEKNDAFNFFHPAPPAKPEEEITEVQETEQNTGKSF</sequence>
<dbReference type="GeneID" id="103354360"/>
<feature type="chain" id="PRO_5044704360" evidence="10">
    <location>
        <begin position="25"/>
        <end position="335"/>
    </location>
</feature>
<dbReference type="PANTHER" id="PTHR23037">
    <property type="entry name" value="CYTOKINE RECEPTOR"/>
    <property type="match status" value="1"/>
</dbReference>
<dbReference type="InterPro" id="IPR013783">
    <property type="entry name" value="Ig-like_fold"/>
</dbReference>
<evidence type="ECO:0000313" key="13">
    <source>
        <dbReference type="RefSeq" id="XP_008275921.1"/>
    </source>
</evidence>
<dbReference type="GO" id="GO:0004896">
    <property type="term" value="F:cytokine receptor activity"/>
    <property type="evidence" value="ECO:0007669"/>
    <property type="project" value="TreeGrafter"/>
</dbReference>
<proteinExistence type="predicted"/>
<keyword evidence="5 9" id="KW-0472">Membrane</keyword>
<feature type="signal peptide" evidence="10">
    <location>
        <begin position="1"/>
        <end position="24"/>
    </location>
</feature>
<name>A0A9Y4MQQ3_9TELE</name>
<evidence type="ECO:0000313" key="14">
    <source>
        <dbReference type="RefSeq" id="XP_008303544.1"/>
    </source>
</evidence>
<dbReference type="AlphaFoldDB" id="A0A9Y4MQQ3"/>
<dbReference type="RefSeq" id="XP_008303544.1">
    <property type="nucleotide sequence ID" value="XM_008305322.1"/>
</dbReference>
<dbReference type="InterPro" id="IPR036116">
    <property type="entry name" value="FN3_sf"/>
</dbReference>
<dbReference type="Proteomes" id="UP000694891">
    <property type="component" value="Unplaced"/>
</dbReference>
<keyword evidence="12" id="KW-1185">Reference proteome</keyword>
<dbReference type="InterPro" id="IPR003961">
    <property type="entry name" value="FN3_dom"/>
</dbReference>
<gene>
    <name evidence="13" type="primary">LOC103354360</name>
    <name evidence="14" type="synonym">LOC103375117</name>
</gene>
<evidence type="ECO:0000259" key="11">
    <source>
        <dbReference type="PROSITE" id="PS50853"/>
    </source>
</evidence>
<evidence type="ECO:0000256" key="8">
    <source>
        <dbReference type="SAM" id="MobiDB-lite"/>
    </source>
</evidence>
<keyword evidence="3 10" id="KW-0732">Signal</keyword>
<evidence type="ECO:0000256" key="9">
    <source>
        <dbReference type="SAM" id="Phobius"/>
    </source>
</evidence>
<evidence type="ECO:0000256" key="7">
    <source>
        <dbReference type="ARBA" id="ARBA00023180"/>
    </source>
</evidence>
<evidence type="ECO:0000256" key="1">
    <source>
        <dbReference type="ARBA" id="ARBA00004479"/>
    </source>
</evidence>
<keyword evidence="7" id="KW-0325">Glycoprotein</keyword>
<dbReference type="GeneID" id="103375117"/>
<evidence type="ECO:0000256" key="2">
    <source>
        <dbReference type="ARBA" id="ARBA00022692"/>
    </source>
</evidence>
<accession>A0A9Y4MQQ3</accession>
<evidence type="ECO:0000256" key="3">
    <source>
        <dbReference type="ARBA" id="ARBA00022729"/>
    </source>
</evidence>
<reference evidence="13 14" key="1">
    <citation type="submission" date="2025-04" db="UniProtKB">
        <authorList>
            <consortium name="RefSeq"/>
        </authorList>
    </citation>
    <scope>IDENTIFICATION</scope>
</reference>
<evidence type="ECO:0000313" key="12">
    <source>
        <dbReference type="Proteomes" id="UP000694891"/>
    </source>
</evidence>
<evidence type="ECO:0000256" key="6">
    <source>
        <dbReference type="ARBA" id="ARBA00023170"/>
    </source>
</evidence>
<organism evidence="12 13">
    <name type="scientific">Stegastes partitus</name>
    <name type="common">bicolor damselfish</name>
    <dbReference type="NCBI Taxonomy" id="144197"/>
    <lineage>
        <taxon>Eukaryota</taxon>
        <taxon>Metazoa</taxon>
        <taxon>Chordata</taxon>
        <taxon>Craniata</taxon>
        <taxon>Vertebrata</taxon>
        <taxon>Euteleostomi</taxon>
        <taxon>Actinopterygii</taxon>
        <taxon>Neopterygii</taxon>
        <taxon>Teleostei</taxon>
        <taxon>Neoteleostei</taxon>
        <taxon>Acanthomorphata</taxon>
        <taxon>Ovalentaria</taxon>
        <taxon>Pomacentridae</taxon>
        <taxon>Stegastes</taxon>
    </lineage>
</organism>
<keyword evidence="2 9" id="KW-0812">Transmembrane</keyword>
<dbReference type="GO" id="GO:0009897">
    <property type="term" value="C:external side of plasma membrane"/>
    <property type="evidence" value="ECO:0007669"/>
    <property type="project" value="TreeGrafter"/>
</dbReference>
<evidence type="ECO:0000256" key="5">
    <source>
        <dbReference type="ARBA" id="ARBA00023136"/>
    </source>
</evidence>
<keyword evidence="4 9" id="KW-1133">Transmembrane helix</keyword>
<keyword evidence="6" id="KW-0675">Receptor</keyword>
<comment type="subcellular location">
    <subcellularLocation>
        <location evidence="1">Membrane</location>
        <topology evidence="1">Single-pass type I membrane protein</topology>
    </subcellularLocation>
</comment>
<dbReference type="PROSITE" id="PS50853">
    <property type="entry name" value="FN3"/>
    <property type="match status" value="1"/>
</dbReference>
<dbReference type="Gene3D" id="2.60.40.10">
    <property type="entry name" value="Immunoglobulins"/>
    <property type="match status" value="1"/>
</dbReference>
<dbReference type="SUPFAM" id="SSF49265">
    <property type="entry name" value="Fibronectin type III"/>
    <property type="match status" value="1"/>
</dbReference>
<feature type="region of interest" description="Disordered" evidence="8">
    <location>
        <begin position="312"/>
        <end position="335"/>
    </location>
</feature>
<dbReference type="PANTHER" id="PTHR23037:SF46">
    <property type="entry name" value="INTERLEUKIN 5 RECEPTOR SUBUNIT ALPHA"/>
    <property type="match status" value="1"/>
</dbReference>
<evidence type="ECO:0000256" key="10">
    <source>
        <dbReference type="SAM" id="SignalP"/>
    </source>
</evidence>
<evidence type="ECO:0000256" key="4">
    <source>
        <dbReference type="ARBA" id="ARBA00022989"/>
    </source>
</evidence>